<name>K9ARJ0_9STAP</name>
<keyword evidence="1" id="KW-1133">Transmembrane helix</keyword>
<comment type="caution">
    <text evidence="2">The sequence shown here is derived from an EMBL/GenBank/DDBJ whole genome shotgun (WGS) entry which is preliminary data.</text>
</comment>
<feature type="transmembrane region" description="Helical" evidence="1">
    <location>
        <begin position="54"/>
        <end position="74"/>
    </location>
</feature>
<dbReference type="Proteomes" id="UP000009885">
    <property type="component" value="Unassembled WGS sequence"/>
</dbReference>
<keyword evidence="3" id="KW-1185">Reference proteome</keyword>
<proteinExistence type="predicted"/>
<sequence length="88" mass="10904">MTPYNFMLGVTILMIVIMIIFLFKLRFLHIAWLLTIHSIILFLARFFWEKQDLWKALFDSFDIFPFLIFAYYIWKHYDRKKDNKESES</sequence>
<keyword evidence="1" id="KW-0812">Transmembrane</keyword>
<evidence type="ECO:0000313" key="3">
    <source>
        <dbReference type="Proteomes" id="UP000009885"/>
    </source>
</evidence>
<evidence type="ECO:0000256" key="1">
    <source>
        <dbReference type="SAM" id="Phobius"/>
    </source>
</evidence>
<protein>
    <submittedName>
        <fullName evidence="2">Uncharacterized protein</fullName>
    </submittedName>
</protein>
<accession>K9ARJ0</accession>
<dbReference type="RefSeq" id="WP_009382274.1">
    <property type="nucleotide sequence ID" value="NZ_AMSQ01000003.1"/>
</dbReference>
<evidence type="ECO:0000313" key="2">
    <source>
        <dbReference type="EMBL" id="EKU50058.1"/>
    </source>
</evidence>
<feature type="transmembrane region" description="Helical" evidence="1">
    <location>
        <begin position="30"/>
        <end position="48"/>
    </location>
</feature>
<dbReference type="PATRIC" id="fig|1229783.3.peg.461"/>
<keyword evidence="1" id="KW-0472">Membrane</keyword>
<feature type="transmembrane region" description="Helical" evidence="1">
    <location>
        <begin position="6"/>
        <end position="23"/>
    </location>
</feature>
<dbReference type="AlphaFoldDB" id="K9ARJ0"/>
<gene>
    <name evidence="2" type="ORF">C273_02278</name>
</gene>
<dbReference type="EMBL" id="AMSQ01000003">
    <property type="protein sequence ID" value="EKU50058.1"/>
    <property type="molecule type" value="Genomic_DNA"/>
</dbReference>
<organism evidence="2 3">
    <name type="scientific">Staphylococcus massiliensis S46</name>
    <dbReference type="NCBI Taxonomy" id="1229783"/>
    <lineage>
        <taxon>Bacteria</taxon>
        <taxon>Bacillati</taxon>
        <taxon>Bacillota</taxon>
        <taxon>Bacilli</taxon>
        <taxon>Bacillales</taxon>
        <taxon>Staphylococcaceae</taxon>
        <taxon>Staphylococcus</taxon>
    </lineage>
</organism>
<reference evidence="2 3" key="1">
    <citation type="journal article" date="2013" name="Genome Announc.">
        <title>Genome Sequence of Staphylococcus massiliensis Strain S46, Isolated from the Surface of Healthy Human Skin.</title>
        <authorList>
            <person name="Srivastav R."/>
            <person name="Singh A."/>
            <person name="Jangir P.K."/>
            <person name="Kumari C."/>
            <person name="Muduli S."/>
            <person name="Sharma R."/>
        </authorList>
    </citation>
    <scope>NUCLEOTIDE SEQUENCE [LARGE SCALE GENOMIC DNA]</scope>
    <source>
        <strain evidence="2 3">S46</strain>
    </source>
</reference>